<dbReference type="CDD" id="cd01347">
    <property type="entry name" value="ligand_gated_channel"/>
    <property type="match status" value="1"/>
</dbReference>
<evidence type="ECO:0000256" key="5">
    <source>
        <dbReference type="ARBA" id="ARBA00023077"/>
    </source>
</evidence>
<feature type="domain" description="TonB-dependent receptor plug" evidence="11">
    <location>
        <begin position="47"/>
        <end position="168"/>
    </location>
</feature>
<dbReference type="InterPro" id="IPR037066">
    <property type="entry name" value="Plug_dom_sf"/>
</dbReference>
<sequence>MKDKKIIAIRSVLATAVSISSISAVCQENMIEEIVTIGTRVEGRSATDSAAPIDIVSGDQFVNQGDGDLNNLLRNVVPSYNVNTQPISDAATIVRPANLRGLPPDSTLVLVNGKRRHRAAVISFLGGGLSDGAQGPDISAIPAIALKQVEVLRDGAAAQYGSDAIAGVINFQLKDAAEGSSAEVKYATTAEGDGDQQVFAANVGLPLTDSGFANVSLEFRQQDDTSRSVQRDDAAELIAAGNTEVADPAQIWGQPEVEDDIKFFINSAVELNSGAELYAFGNYASRTVDGGFYFRNPETRPGVYAWEDDDGNLYPLIADLDPSNGVDSCVGMDHADALASEECFSFQEIFPGGFTPRFGGDLEDYSMVFGLRGEMANGIGYDISASRGHNRVDYFIYNTVNATLGPNTPTEFSPGSYIQEETNFNIDLTKSMQLGEKPLFVAAGFEWREEEFEAKMGDQASWEVGPLVDQGFTVGSNGFPGFGPQVAGVFDRDNIAIYTDTELEMSDSLRLGAALRWEDFSDFGSTSNFKLSGHYIVNDVLALRSTVSTGFRAPTPGQSNITNVSTVFTDGQLVNRGTIPATNPIAMLKGGKQLQPEESESYTFGAIINLGGWDITLDYFHITVTDRITQSADQELTDAERAQLVADGITGAESLNIFRFYTNDFDTETQGIDLVGTYSLTDSTELSLAANWTETEVIDYNPETMDETRIGQLEDGLPNIRANATITHYGDSWRGLMRINYYGSYWEAHLDDGSLPIDVGDEWTLDVEAAYNFSDSLSLIAGAENLLDNYPDENPWAGVAGAEYPVTSPMGFNGALYYLRARYEF</sequence>
<dbReference type="STRING" id="252514.A3224_11295"/>
<protein>
    <submittedName>
        <fullName evidence="12">TonB-dependent receptor</fullName>
    </submittedName>
</protein>
<keyword evidence="4 8" id="KW-0812">Transmembrane</keyword>
<evidence type="ECO:0000256" key="3">
    <source>
        <dbReference type="ARBA" id="ARBA00022452"/>
    </source>
</evidence>
<keyword evidence="6 8" id="KW-0472">Membrane</keyword>
<dbReference type="PANTHER" id="PTHR47234:SF3">
    <property type="entry name" value="SECRETIN_TONB SHORT N-TERMINAL DOMAIN-CONTAINING PROTEIN"/>
    <property type="match status" value="1"/>
</dbReference>
<dbReference type="PANTHER" id="PTHR47234">
    <property type="match status" value="1"/>
</dbReference>
<dbReference type="Pfam" id="PF00593">
    <property type="entry name" value="TonB_dep_Rec_b-barrel"/>
    <property type="match status" value="1"/>
</dbReference>
<proteinExistence type="inferred from homology"/>
<dbReference type="PROSITE" id="PS52016">
    <property type="entry name" value="TONB_DEPENDENT_REC_3"/>
    <property type="match status" value="1"/>
</dbReference>
<evidence type="ECO:0000256" key="9">
    <source>
        <dbReference type="RuleBase" id="RU003357"/>
    </source>
</evidence>
<dbReference type="KEGG" id="mthd:A3224_11295"/>
<evidence type="ECO:0000313" key="13">
    <source>
        <dbReference type="Proteomes" id="UP000076077"/>
    </source>
</evidence>
<evidence type="ECO:0000256" key="4">
    <source>
        <dbReference type="ARBA" id="ARBA00022692"/>
    </source>
</evidence>
<keyword evidence="13" id="KW-1185">Reference proteome</keyword>
<evidence type="ECO:0000256" key="6">
    <source>
        <dbReference type="ARBA" id="ARBA00023136"/>
    </source>
</evidence>
<keyword evidence="12" id="KW-0675">Receptor</keyword>
<evidence type="ECO:0000259" key="11">
    <source>
        <dbReference type="Pfam" id="PF07715"/>
    </source>
</evidence>
<dbReference type="InterPro" id="IPR012910">
    <property type="entry name" value="Plug_dom"/>
</dbReference>
<evidence type="ECO:0000256" key="1">
    <source>
        <dbReference type="ARBA" id="ARBA00004571"/>
    </source>
</evidence>
<evidence type="ECO:0000313" key="12">
    <source>
        <dbReference type="EMBL" id="AMX03072.1"/>
    </source>
</evidence>
<dbReference type="AlphaFoldDB" id="A0A143HP68"/>
<evidence type="ECO:0000259" key="10">
    <source>
        <dbReference type="Pfam" id="PF00593"/>
    </source>
</evidence>
<dbReference type="RefSeq" id="WP_067154566.1">
    <property type="nucleotide sequence ID" value="NZ_JAPHQC010000023.1"/>
</dbReference>
<keyword evidence="5 9" id="KW-0798">TonB box</keyword>
<dbReference type="SUPFAM" id="SSF56935">
    <property type="entry name" value="Porins"/>
    <property type="match status" value="1"/>
</dbReference>
<dbReference type="Pfam" id="PF07715">
    <property type="entry name" value="Plug"/>
    <property type="match status" value="1"/>
</dbReference>
<keyword evidence="3 8" id="KW-1134">Transmembrane beta strand</keyword>
<reference evidence="13" key="1">
    <citation type="submission" date="2016-03" db="EMBL/GenBank/DDBJ databases">
        <authorList>
            <person name="Lee Y.-S."/>
            <person name="Choi Y.-L."/>
        </authorList>
    </citation>
    <scope>NUCLEOTIDE SEQUENCE [LARGE SCALE GENOMIC DNA]</scope>
    <source>
        <strain evidence="13">DAU221</strain>
    </source>
</reference>
<evidence type="ECO:0000256" key="7">
    <source>
        <dbReference type="ARBA" id="ARBA00023237"/>
    </source>
</evidence>
<keyword evidence="2 8" id="KW-0813">Transport</keyword>
<dbReference type="OrthoDB" id="9805434at2"/>
<organism evidence="12 13">
    <name type="scientific">Microbulbifer thermotolerans</name>
    <dbReference type="NCBI Taxonomy" id="252514"/>
    <lineage>
        <taxon>Bacteria</taxon>
        <taxon>Pseudomonadati</taxon>
        <taxon>Pseudomonadota</taxon>
        <taxon>Gammaproteobacteria</taxon>
        <taxon>Cellvibrionales</taxon>
        <taxon>Microbulbiferaceae</taxon>
        <taxon>Microbulbifer</taxon>
    </lineage>
</organism>
<dbReference type="Proteomes" id="UP000076077">
    <property type="component" value="Chromosome"/>
</dbReference>
<feature type="domain" description="TonB-dependent receptor-like beta-barrel" evidence="10">
    <location>
        <begin position="360"/>
        <end position="786"/>
    </location>
</feature>
<dbReference type="InterPro" id="IPR036942">
    <property type="entry name" value="Beta-barrel_TonB_sf"/>
</dbReference>
<dbReference type="InterPro" id="IPR000531">
    <property type="entry name" value="Beta-barrel_TonB"/>
</dbReference>
<dbReference type="Gene3D" id="2.170.130.10">
    <property type="entry name" value="TonB-dependent receptor, plug domain"/>
    <property type="match status" value="1"/>
</dbReference>
<dbReference type="InterPro" id="IPR039426">
    <property type="entry name" value="TonB-dep_rcpt-like"/>
</dbReference>
<comment type="similarity">
    <text evidence="8 9">Belongs to the TonB-dependent receptor family.</text>
</comment>
<name>A0A143HP68_MICTH</name>
<keyword evidence="7 8" id="KW-0998">Cell outer membrane</keyword>
<comment type="subcellular location">
    <subcellularLocation>
        <location evidence="1 8">Cell outer membrane</location>
        <topology evidence="1 8">Multi-pass membrane protein</topology>
    </subcellularLocation>
</comment>
<dbReference type="Gene3D" id="2.40.170.20">
    <property type="entry name" value="TonB-dependent receptor, beta-barrel domain"/>
    <property type="match status" value="1"/>
</dbReference>
<gene>
    <name evidence="12" type="ORF">A3224_11295</name>
</gene>
<evidence type="ECO:0000256" key="2">
    <source>
        <dbReference type="ARBA" id="ARBA00022448"/>
    </source>
</evidence>
<evidence type="ECO:0000256" key="8">
    <source>
        <dbReference type="PROSITE-ProRule" id="PRU01360"/>
    </source>
</evidence>
<dbReference type="EMBL" id="CP014864">
    <property type="protein sequence ID" value="AMX03072.1"/>
    <property type="molecule type" value="Genomic_DNA"/>
</dbReference>
<dbReference type="GO" id="GO:0009279">
    <property type="term" value="C:cell outer membrane"/>
    <property type="evidence" value="ECO:0007669"/>
    <property type="project" value="UniProtKB-SubCell"/>
</dbReference>
<accession>A0A143HP68</accession>